<proteinExistence type="predicted"/>
<name>A0A1G1WRD9_9BACT</name>
<reference evidence="1 2" key="1">
    <citation type="journal article" date="2016" name="Nat. Commun.">
        <title>Thousands of microbial genomes shed light on interconnected biogeochemical processes in an aquifer system.</title>
        <authorList>
            <person name="Anantharaman K."/>
            <person name="Brown C.T."/>
            <person name="Hug L.A."/>
            <person name="Sharon I."/>
            <person name="Castelle C.J."/>
            <person name="Probst A.J."/>
            <person name="Thomas B.C."/>
            <person name="Singh A."/>
            <person name="Wilkins M.J."/>
            <person name="Karaoz U."/>
            <person name="Brodie E.L."/>
            <person name="Williams K.H."/>
            <person name="Hubbard S.S."/>
            <person name="Banfield J.F."/>
        </authorList>
    </citation>
    <scope>NUCLEOTIDE SEQUENCE [LARGE SCALE GENOMIC DNA]</scope>
</reference>
<evidence type="ECO:0000313" key="2">
    <source>
        <dbReference type="Proteomes" id="UP000177821"/>
    </source>
</evidence>
<dbReference type="EMBL" id="MHCX01000002">
    <property type="protein sequence ID" value="OGY30298.1"/>
    <property type="molecule type" value="Genomic_DNA"/>
</dbReference>
<dbReference type="Proteomes" id="UP000177821">
    <property type="component" value="Unassembled WGS sequence"/>
</dbReference>
<organism evidence="1 2">
    <name type="scientific">Candidatus Woykebacteria bacterium RIFCSPHIGHO2_02_FULL_43_16b</name>
    <dbReference type="NCBI Taxonomy" id="1802601"/>
    <lineage>
        <taxon>Bacteria</taxon>
        <taxon>Candidatus Woykeibacteriota</taxon>
    </lineage>
</organism>
<evidence type="ECO:0000313" key="1">
    <source>
        <dbReference type="EMBL" id="OGY30298.1"/>
    </source>
</evidence>
<protein>
    <submittedName>
        <fullName evidence="1">Uncharacterized protein</fullName>
    </submittedName>
</protein>
<accession>A0A1G1WRD9</accession>
<dbReference type="AlphaFoldDB" id="A0A1G1WRD9"/>
<gene>
    <name evidence="1" type="ORF">A3J50_03240</name>
</gene>
<comment type="caution">
    <text evidence="1">The sequence shown here is derived from an EMBL/GenBank/DDBJ whole genome shotgun (WGS) entry which is preliminary data.</text>
</comment>
<sequence length="156" mass="17994">MRQMGLGSWLSWQWRVFKYLRDNGAYRNSYSIGMSAIYLHGHRRVEPECSGEEMVFKVTDHSVDFCLVQYQGAPNLGDLSTHAFRVQLLDITDVVILGDNILQISWGTSQEGPPNRLLIQFFLKGQNHLFAQAILHELYIGEEHHKKKIRAYQADS</sequence>